<evidence type="ECO:0000313" key="3">
    <source>
        <dbReference type="Proteomes" id="UP000286287"/>
    </source>
</evidence>
<dbReference type="SMART" id="SM00960">
    <property type="entry name" value="Robl_LC7"/>
    <property type="match status" value="1"/>
</dbReference>
<protein>
    <recommendedName>
        <fullName evidence="1">Roadblock/LAMTOR2 domain-containing protein</fullName>
    </recommendedName>
</protein>
<dbReference type="Pfam" id="PF03259">
    <property type="entry name" value="Robl_LC7"/>
    <property type="match status" value="1"/>
</dbReference>
<accession>A0A418V5D1</accession>
<organism evidence="2 3">
    <name type="scientific">Deinococcus cavernae</name>
    <dbReference type="NCBI Taxonomy" id="2320857"/>
    <lineage>
        <taxon>Bacteria</taxon>
        <taxon>Thermotogati</taxon>
        <taxon>Deinococcota</taxon>
        <taxon>Deinococci</taxon>
        <taxon>Deinococcales</taxon>
        <taxon>Deinococcaceae</taxon>
        <taxon>Deinococcus</taxon>
    </lineage>
</organism>
<dbReference type="SUPFAM" id="SSF103196">
    <property type="entry name" value="Roadblock/LC7 domain"/>
    <property type="match status" value="1"/>
</dbReference>
<reference evidence="2 3" key="1">
    <citation type="submission" date="2018-09" db="EMBL/GenBank/DDBJ databases">
        <authorList>
            <person name="Zhu H."/>
        </authorList>
    </citation>
    <scope>NUCLEOTIDE SEQUENCE [LARGE SCALE GENOMIC DNA]</scope>
    <source>
        <strain evidence="2 3">K2S05-167</strain>
    </source>
</reference>
<dbReference type="EMBL" id="QYUJ01000014">
    <property type="protein sequence ID" value="RJF71312.1"/>
    <property type="molecule type" value="Genomic_DNA"/>
</dbReference>
<dbReference type="Gene3D" id="3.30.450.30">
    <property type="entry name" value="Dynein light chain 2a, cytoplasmic"/>
    <property type="match status" value="1"/>
</dbReference>
<keyword evidence="3" id="KW-1185">Reference proteome</keyword>
<feature type="domain" description="Roadblock/LAMTOR2" evidence="1">
    <location>
        <begin position="2"/>
        <end position="92"/>
    </location>
</feature>
<dbReference type="Proteomes" id="UP000286287">
    <property type="component" value="Unassembled WGS sequence"/>
</dbReference>
<evidence type="ECO:0000259" key="1">
    <source>
        <dbReference type="SMART" id="SM00960"/>
    </source>
</evidence>
<evidence type="ECO:0000313" key="2">
    <source>
        <dbReference type="EMBL" id="RJF71312.1"/>
    </source>
</evidence>
<dbReference type="AlphaFoldDB" id="A0A418V5D1"/>
<gene>
    <name evidence="2" type="ORF">D3875_06715</name>
</gene>
<name>A0A418V5D1_9DEIO</name>
<proteinExistence type="predicted"/>
<comment type="caution">
    <text evidence="2">The sequence shown here is derived from an EMBL/GenBank/DDBJ whole genome shotgun (WGS) entry which is preliminary data.</text>
</comment>
<dbReference type="OrthoDB" id="73205at2"/>
<dbReference type="RefSeq" id="WP_119762361.1">
    <property type="nucleotide sequence ID" value="NZ_QYUJ01000014.1"/>
</dbReference>
<sequence>MLANLTKLVTDVDGAWGAAIGGLDGLLVEGYTPTATDLNLLVAEHAGLLRAANSVYTQTVNGGKTREFYVRGEQLSVYLQPINDEFFLLVALDGRSNLGQARLYMREAARNLGGFL</sequence>
<dbReference type="InterPro" id="IPR004942">
    <property type="entry name" value="Roadblock/LAMTOR2_dom"/>
</dbReference>